<feature type="transmembrane region" description="Helical" evidence="1">
    <location>
        <begin position="20"/>
        <end position="40"/>
    </location>
</feature>
<evidence type="ECO:0000256" key="1">
    <source>
        <dbReference type="SAM" id="Phobius"/>
    </source>
</evidence>
<keyword evidence="1" id="KW-0472">Membrane</keyword>
<gene>
    <name evidence="2" type="ORF">KM295_11880</name>
</gene>
<evidence type="ECO:0000313" key="2">
    <source>
        <dbReference type="EMBL" id="MCQ4334164.1"/>
    </source>
</evidence>
<comment type="caution">
    <text evidence="2">The sequence shown here is derived from an EMBL/GenBank/DDBJ whole genome shotgun (WGS) entry which is preliminary data.</text>
</comment>
<dbReference type="EMBL" id="JAHLKM010000018">
    <property type="protein sequence ID" value="MCQ4334164.1"/>
    <property type="molecule type" value="Genomic_DNA"/>
</dbReference>
<protein>
    <submittedName>
        <fullName evidence="2">Type IV pilin N-terminal domain-containing protein</fullName>
    </submittedName>
</protein>
<accession>A0A9R1CV28</accession>
<dbReference type="InterPro" id="IPR013373">
    <property type="entry name" value="Flagellin/pilin_N_arc"/>
</dbReference>
<dbReference type="AlphaFoldDB" id="A0A9R1CV28"/>
<dbReference type="Proteomes" id="UP001139494">
    <property type="component" value="Unassembled WGS sequence"/>
</dbReference>
<dbReference type="RefSeq" id="WP_256030200.1">
    <property type="nucleotide sequence ID" value="NZ_JAHLKM010000018.1"/>
</dbReference>
<evidence type="ECO:0000313" key="3">
    <source>
        <dbReference type="Proteomes" id="UP001139494"/>
    </source>
</evidence>
<dbReference type="NCBIfam" id="TIGR02537">
    <property type="entry name" value="arch_flag_Nterm"/>
    <property type="match status" value="1"/>
</dbReference>
<reference evidence="2" key="1">
    <citation type="journal article" date="2023" name="Front. Microbiol.">
        <title>Genomic-based phylogenetic and metabolic analyses of the genus Natronomonas, and description of Natronomonas aquatica sp. nov.</title>
        <authorList>
            <person name="Garcia-Roldan A."/>
            <person name="Duran-Viseras A."/>
            <person name="de la Haba R.R."/>
            <person name="Corral P."/>
            <person name="Sanchez-Porro C."/>
            <person name="Ventosa A."/>
        </authorList>
    </citation>
    <scope>NUCLEOTIDE SEQUENCE</scope>
    <source>
        <strain evidence="2">F2-12</strain>
    </source>
</reference>
<keyword evidence="1" id="KW-1133">Transmembrane helix</keyword>
<organism evidence="2 3">
    <name type="scientific">Natronomonas aquatica</name>
    <dbReference type="NCBI Taxonomy" id="2841590"/>
    <lineage>
        <taxon>Archaea</taxon>
        <taxon>Methanobacteriati</taxon>
        <taxon>Methanobacteriota</taxon>
        <taxon>Stenosarchaea group</taxon>
        <taxon>Halobacteria</taxon>
        <taxon>Halobacteriales</taxon>
        <taxon>Natronomonadaceae</taxon>
        <taxon>Natronomonas</taxon>
    </lineage>
</organism>
<sequence>MNSENPIQKAGFERATSPVVGVVLLFVMTVVLATVIGTAIV</sequence>
<proteinExistence type="predicted"/>
<name>A0A9R1CV28_9EURY</name>
<keyword evidence="3" id="KW-1185">Reference proteome</keyword>
<keyword evidence="1" id="KW-0812">Transmembrane</keyword>